<evidence type="ECO:0000313" key="2">
    <source>
        <dbReference type="Proteomes" id="UP001621534"/>
    </source>
</evidence>
<dbReference type="Pfam" id="PF01904">
    <property type="entry name" value="DUF72"/>
    <property type="match status" value="1"/>
</dbReference>
<name>A0ABW8NYX3_9PSED</name>
<dbReference type="Proteomes" id="UP001621534">
    <property type="component" value="Unassembled WGS sequence"/>
</dbReference>
<dbReference type="Gene3D" id="3.20.20.410">
    <property type="entry name" value="Protein of unknown function UPF0759"/>
    <property type="match status" value="1"/>
</dbReference>
<proteinExistence type="predicted"/>
<evidence type="ECO:0000313" key="1">
    <source>
        <dbReference type="EMBL" id="MFK5735045.1"/>
    </source>
</evidence>
<organism evidence="1 2">
    <name type="scientific">Pseudomonas urmiensis</name>
    <dbReference type="NCBI Taxonomy" id="2745493"/>
    <lineage>
        <taxon>Bacteria</taxon>
        <taxon>Pseudomonadati</taxon>
        <taxon>Pseudomonadota</taxon>
        <taxon>Gammaproteobacteria</taxon>
        <taxon>Pseudomonadales</taxon>
        <taxon>Pseudomonadaceae</taxon>
        <taxon>Pseudomonas</taxon>
    </lineage>
</organism>
<accession>A0ABW8NYX3</accession>
<dbReference type="InterPro" id="IPR036520">
    <property type="entry name" value="UPF0759_sf"/>
</dbReference>
<protein>
    <submittedName>
        <fullName evidence="1">DUF72 domain-containing protein</fullName>
    </submittedName>
</protein>
<keyword evidence="2" id="KW-1185">Reference proteome</keyword>
<dbReference type="PANTHER" id="PTHR30348">
    <property type="entry name" value="UNCHARACTERIZED PROTEIN YECE"/>
    <property type="match status" value="1"/>
</dbReference>
<reference evidence="1 2" key="1">
    <citation type="journal article" date="2012" name="Plant Soil">
        <title>Screening of plant growth-promoting traits in arsenic-resistant bacteria isolated from the rhizosphere of soybean plants from Argentinean agricultural soil.</title>
        <authorList>
            <person name="Wevar Oller A.L."/>
            <person name="Talano M.A."/>
            <person name="Agostini E."/>
        </authorList>
    </citation>
    <scope>NUCLEOTIDE SEQUENCE [LARGE SCALE GENOMIC DNA]</scope>
    <source>
        <strain evidence="1 2">AW4</strain>
    </source>
</reference>
<gene>
    <name evidence="1" type="ORF">KW869_16040</name>
</gene>
<dbReference type="EMBL" id="JAHWXS010000017">
    <property type="protein sequence ID" value="MFK5735045.1"/>
    <property type="molecule type" value="Genomic_DNA"/>
</dbReference>
<dbReference type="SUPFAM" id="SSF117396">
    <property type="entry name" value="TM1631-like"/>
    <property type="match status" value="1"/>
</dbReference>
<dbReference type="PANTHER" id="PTHR30348:SF14">
    <property type="entry name" value="BLR8050 PROTEIN"/>
    <property type="match status" value="1"/>
</dbReference>
<comment type="caution">
    <text evidence="1">The sequence shown here is derived from an EMBL/GenBank/DDBJ whole genome shotgun (WGS) entry which is preliminary data.</text>
</comment>
<sequence>MIYIGCAGWNLSRPSLEEFPFLGSHLQRYATRLNAVEVNSSFYRSHRPQTYARWAASVPEGFRFSVKAPQTITNERRLMNCETPLKDFLEQCGQLEGRLGCILLQLPPSLQYEAKIAQNFFELMRKHYAGPLALEPRHPSWRDADAKLSAFQIAQVGASPPRFGDDEQPSGWPGMVYWRLHGVPRTYYSSYPKEYLQRLSQRLEVSRANNVPTWCIFDNTTSGAALGNALMMQALLNPVEAARQRVSVAPSKAC</sequence>
<dbReference type="RefSeq" id="WP_405129771.1">
    <property type="nucleotide sequence ID" value="NZ_JAHWXS010000017.1"/>
</dbReference>
<dbReference type="InterPro" id="IPR002763">
    <property type="entry name" value="DUF72"/>
</dbReference>